<protein>
    <recommendedName>
        <fullName evidence="13">ATP synthase subunit b</fullName>
    </recommendedName>
    <alternativeName>
        <fullName evidence="13">ATP synthase F(0) sector subunit b</fullName>
    </alternativeName>
    <alternativeName>
        <fullName evidence="13">ATPase subunit I</fullName>
    </alternativeName>
    <alternativeName>
        <fullName evidence="13">F-type ATPase subunit b</fullName>
        <shortName evidence="13">F-ATPase subunit b</shortName>
    </alternativeName>
</protein>
<keyword evidence="9 13" id="KW-0066">ATP synthesis</keyword>
<gene>
    <name evidence="15" type="primary">atpF2</name>
    <name evidence="13" type="synonym">atpF</name>
    <name evidence="15" type="ORF">GCM10011614_16590</name>
</gene>
<keyword evidence="4 13" id="KW-0812">Transmembrane</keyword>
<comment type="function">
    <text evidence="10 13">F(1)F(0) ATP synthase produces ATP from ADP in the presence of a proton or sodium gradient. F-type ATPases consist of two structural domains, F(1) containing the extramembraneous catalytic core and F(0) containing the membrane proton channel, linked together by a central stalk and a peripheral stalk. During catalysis, ATP synthesis in the catalytic domain of F(1) is coupled via a rotary mechanism of the central stalk subunits to proton translocation.</text>
</comment>
<dbReference type="GO" id="GO:0012505">
    <property type="term" value="C:endomembrane system"/>
    <property type="evidence" value="ECO:0007669"/>
    <property type="project" value="UniProtKB-SubCell"/>
</dbReference>
<sequence>MPQIAQLGEFYASQIFWMLVFFGITFFVVGRGMVPKVMDTVAQRDKQIADDLAAAQKAREAADTEEAAWRTRENANRNVAQGLIAEARTKAAEATAQRLAAAQTGIDATLAAAENRIAEARRAAASQIEDVAADAAGDIVSRLAGLSLDPNAVRSAVKETLAHG</sequence>
<evidence type="ECO:0000256" key="9">
    <source>
        <dbReference type="ARBA" id="ARBA00023310"/>
    </source>
</evidence>
<keyword evidence="7 13" id="KW-0406">Ion transport</keyword>
<evidence type="ECO:0000256" key="11">
    <source>
        <dbReference type="ARBA" id="ARBA00025614"/>
    </source>
</evidence>
<evidence type="ECO:0000256" key="7">
    <source>
        <dbReference type="ARBA" id="ARBA00023065"/>
    </source>
</evidence>
<dbReference type="AlphaFoldDB" id="A0A918PE33"/>
<dbReference type="EMBL" id="BMZA01000004">
    <property type="protein sequence ID" value="GGZ02255.1"/>
    <property type="molecule type" value="Genomic_DNA"/>
</dbReference>
<dbReference type="HAMAP" id="MF_01398">
    <property type="entry name" value="ATP_synth_b_bprime"/>
    <property type="match status" value="1"/>
</dbReference>
<evidence type="ECO:0000256" key="5">
    <source>
        <dbReference type="ARBA" id="ARBA00022781"/>
    </source>
</evidence>
<evidence type="ECO:0000256" key="6">
    <source>
        <dbReference type="ARBA" id="ARBA00022989"/>
    </source>
</evidence>
<evidence type="ECO:0000256" key="3">
    <source>
        <dbReference type="ARBA" id="ARBA00022547"/>
    </source>
</evidence>
<evidence type="ECO:0000313" key="15">
    <source>
        <dbReference type="EMBL" id="GGZ02255.1"/>
    </source>
</evidence>
<dbReference type="GO" id="GO:0046961">
    <property type="term" value="F:proton-transporting ATPase activity, rotational mechanism"/>
    <property type="evidence" value="ECO:0007669"/>
    <property type="project" value="TreeGrafter"/>
</dbReference>
<dbReference type="Pfam" id="PF00430">
    <property type="entry name" value="ATP-synt_B"/>
    <property type="match status" value="1"/>
</dbReference>
<keyword evidence="2 13" id="KW-0813">Transport</keyword>
<dbReference type="GO" id="GO:0046933">
    <property type="term" value="F:proton-transporting ATP synthase activity, rotational mechanism"/>
    <property type="evidence" value="ECO:0007669"/>
    <property type="project" value="UniProtKB-UniRule"/>
</dbReference>
<name>A0A918PE33_9SPHN</name>
<keyword evidence="5 13" id="KW-0375">Hydrogen ion transport</keyword>
<comment type="subcellular location">
    <subcellularLocation>
        <location evidence="13">Cell membrane</location>
        <topology evidence="13">Single-pass membrane protein</topology>
    </subcellularLocation>
    <subcellularLocation>
        <location evidence="12">Endomembrane system</location>
        <topology evidence="12">Single-pass membrane protein</topology>
    </subcellularLocation>
</comment>
<dbReference type="PANTHER" id="PTHR33445:SF1">
    <property type="entry name" value="ATP SYNTHASE SUBUNIT B"/>
    <property type="match status" value="1"/>
</dbReference>
<keyword evidence="6 13" id="KW-1133">Transmembrane helix</keyword>
<keyword evidence="13" id="KW-1003">Cell membrane</keyword>
<evidence type="ECO:0000256" key="4">
    <source>
        <dbReference type="ARBA" id="ARBA00022692"/>
    </source>
</evidence>
<evidence type="ECO:0000256" key="2">
    <source>
        <dbReference type="ARBA" id="ARBA00022448"/>
    </source>
</evidence>
<reference evidence="15" key="1">
    <citation type="journal article" date="2014" name="Int. J. Syst. Evol. Microbiol.">
        <title>Complete genome sequence of Corynebacterium casei LMG S-19264T (=DSM 44701T), isolated from a smear-ripened cheese.</title>
        <authorList>
            <consortium name="US DOE Joint Genome Institute (JGI-PGF)"/>
            <person name="Walter F."/>
            <person name="Albersmeier A."/>
            <person name="Kalinowski J."/>
            <person name="Ruckert C."/>
        </authorList>
    </citation>
    <scope>NUCLEOTIDE SEQUENCE</scope>
    <source>
        <strain evidence="15">KCTC 32255</strain>
    </source>
</reference>
<keyword evidence="3 13" id="KW-0138">CF(0)</keyword>
<dbReference type="Proteomes" id="UP000648075">
    <property type="component" value="Unassembled WGS sequence"/>
</dbReference>
<dbReference type="GO" id="GO:0045259">
    <property type="term" value="C:proton-transporting ATP synthase complex"/>
    <property type="evidence" value="ECO:0007669"/>
    <property type="project" value="UniProtKB-KW"/>
</dbReference>
<evidence type="ECO:0000256" key="13">
    <source>
        <dbReference type="HAMAP-Rule" id="MF_01398"/>
    </source>
</evidence>
<evidence type="ECO:0000256" key="8">
    <source>
        <dbReference type="ARBA" id="ARBA00023136"/>
    </source>
</evidence>
<keyword evidence="16" id="KW-1185">Reference proteome</keyword>
<comment type="caution">
    <text evidence="15">The sequence shown here is derived from an EMBL/GenBank/DDBJ whole genome shotgun (WGS) entry which is preliminary data.</text>
</comment>
<evidence type="ECO:0000313" key="16">
    <source>
        <dbReference type="Proteomes" id="UP000648075"/>
    </source>
</evidence>
<feature type="transmembrane region" description="Helical" evidence="13">
    <location>
        <begin position="15"/>
        <end position="34"/>
    </location>
</feature>
<comment type="function">
    <text evidence="11">Component of the F(0) channel, it forms part of the peripheral stalk, linking F(1) to F(0). The b'-subunit is a diverged and duplicated form of b found in plants and photosynthetic bacteria.</text>
</comment>
<comment type="similarity">
    <text evidence="1 13 14">Belongs to the ATPase B chain family.</text>
</comment>
<proteinExistence type="inferred from homology"/>
<dbReference type="RefSeq" id="WP_189620710.1">
    <property type="nucleotide sequence ID" value="NZ_BMZA01000004.1"/>
</dbReference>
<accession>A0A918PE33</accession>
<dbReference type="InterPro" id="IPR050059">
    <property type="entry name" value="ATP_synthase_B_chain"/>
</dbReference>
<keyword evidence="8 13" id="KW-0472">Membrane</keyword>
<evidence type="ECO:0000256" key="12">
    <source>
        <dbReference type="ARBA" id="ARBA00037847"/>
    </source>
</evidence>
<organism evidence="15 16">
    <name type="scientific">Novosphingobium colocasiae</name>
    <dbReference type="NCBI Taxonomy" id="1256513"/>
    <lineage>
        <taxon>Bacteria</taxon>
        <taxon>Pseudomonadati</taxon>
        <taxon>Pseudomonadota</taxon>
        <taxon>Alphaproteobacteria</taxon>
        <taxon>Sphingomonadales</taxon>
        <taxon>Sphingomonadaceae</taxon>
        <taxon>Novosphingobium</taxon>
    </lineage>
</organism>
<dbReference type="GO" id="GO:0005886">
    <property type="term" value="C:plasma membrane"/>
    <property type="evidence" value="ECO:0007669"/>
    <property type="project" value="UniProtKB-SubCell"/>
</dbReference>
<evidence type="ECO:0000256" key="10">
    <source>
        <dbReference type="ARBA" id="ARBA00025198"/>
    </source>
</evidence>
<dbReference type="InterPro" id="IPR002146">
    <property type="entry name" value="ATP_synth_b/b'su_bac/chlpt"/>
</dbReference>
<evidence type="ECO:0000256" key="1">
    <source>
        <dbReference type="ARBA" id="ARBA00005513"/>
    </source>
</evidence>
<evidence type="ECO:0000256" key="14">
    <source>
        <dbReference type="RuleBase" id="RU003848"/>
    </source>
</evidence>
<comment type="subunit">
    <text evidence="13">F-type ATPases have 2 components, F(1) - the catalytic core - and F(0) - the membrane proton channel. F(1) has five subunits: alpha(3), beta(3), gamma(1), delta(1), epsilon(1). F(0) has three main subunits: a(1), b(2) and c(10-14). The alpha and beta chains form an alternating ring which encloses part of the gamma chain. F(1) is attached to F(0) by a central stalk formed by the gamma and epsilon chains, while a peripheral stalk is formed by the delta and b chains.</text>
</comment>
<dbReference type="PANTHER" id="PTHR33445">
    <property type="entry name" value="ATP SYNTHASE SUBUNIT B', CHLOROPLASTIC"/>
    <property type="match status" value="1"/>
</dbReference>
<reference evidence="15" key="2">
    <citation type="submission" date="2020-09" db="EMBL/GenBank/DDBJ databases">
        <authorList>
            <person name="Sun Q."/>
            <person name="Kim S."/>
        </authorList>
    </citation>
    <scope>NUCLEOTIDE SEQUENCE</scope>
    <source>
        <strain evidence="15">KCTC 32255</strain>
    </source>
</reference>